<name>A0A4C1ZJQ7_EUMVA</name>
<reference evidence="1 2" key="1">
    <citation type="journal article" date="2019" name="Commun. Biol.">
        <title>The bagworm genome reveals a unique fibroin gene that provides high tensile strength.</title>
        <authorList>
            <person name="Kono N."/>
            <person name="Nakamura H."/>
            <person name="Ohtoshi R."/>
            <person name="Tomita M."/>
            <person name="Numata K."/>
            <person name="Arakawa K."/>
        </authorList>
    </citation>
    <scope>NUCLEOTIDE SEQUENCE [LARGE SCALE GENOMIC DNA]</scope>
</reference>
<comment type="caution">
    <text evidence="1">The sequence shown here is derived from an EMBL/GenBank/DDBJ whole genome shotgun (WGS) entry which is preliminary data.</text>
</comment>
<sequence length="131" mass="15437">MQRFNGPPFFRREHPIGKFRGHVRELFGYRQFLFTDHFSFGLHVSQTDFDQVVIISDPQREPRAVTEENMVVEVSVVCLYGHGFIVDPLVYSPFNFRGFTPFAVVPTTLFYVPKYSIHERRVVEFEMDVDK</sequence>
<accession>A0A4C1ZJQ7</accession>
<protein>
    <submittedName>
        <fullName evidence="1">Uncharacterized protein</fullName>
    </submittedName>
</protein>
<evidence type="ECO:0000313" key="2">
    <source>
        <dbReference type="Proteomes" id="UP000299102"/>
    </source>
</evidence>
<evidence type="ECO:0000313" key="1">
    <source>
        <dbReference type="EMBL" id="GBP88706.1"/>
    </source>
</evidence>
<proteinExistence type="predicted"/>
<dbReference type="Proteomes" id="UP000299102">
    <property type="component" value="Unassembled WGS sequence"/>
</dbReference>
<dbReference type="OrthoDB" id="8142070at2759"/>
<keyword evidence="2" id="KW-1185">Reference proteome</keyword>
<gene>
    <name evidence="1" type="ORF">EVAR_60642_1</name>
</gene>
<dbReference type="EMBL" id="BGZK01001952">
    <property type="protein sequence ID" value="GBP88706.1"/>
    <property type="molecule type" value="Genomic_DNA"/>
</dbReference>
<organism evidence="1 2">
    <name type="scientific">Eumeta variegata</name>
    <name type="common">Bagworm moth</name>
    <name type="synonym">Eumeta japonica</name>
    <dbReference type="NCBI Taxonomy" id="151549"/>
    <lineage>
        <taxon>Eukaryota</taxon>
        <taxon>Metazoa</taxon>
        <taxon>Ecdysozoa</taxon>
        <taxon>Arthropoda</taxon>
        <taxon>Hexapoda</taxon>
        <taxon>Insecta</taxon>
        <taxon>Pterygota</taxon>
        <taxon>Neoptera</taxon>
        <taxon>Endopterygota</taxon>
        <taxon>Lepidoptera</taxon>
        <taxon>Glossata</taxon>
        <taxon>Ditrysia</taxon>
        <taxon>Tineoidea</taxon>
        <taxon>Psychidae</taxon>
        <taxon>Oiketicinae</taxon>
        <taxon>Eumeta</taxon>
    </lineage>
</organism>
<dbReference type="AlphaFoldDB" id="A0A4C1ZJQ7"/>